<dbReference type="GO" id="GO:0005886">
    <property type="term" value="C:plasma membrane"/>
    <property type="evidence" value="ECO:0007669"/>
    <property type="project" value="TreeGrafter"/>
</dbReference>
<dbReference type="AlphaFoldDB" id="A0A9X1W0V6"/>
<comment type="caution">
    <text evidence="2">The sequence shown here is derived from an EMBL/GenBank/DDBJ whole genome shotgun (WGS) entry which is preliminary data.</text>
</comment>
<evidence type="ECO:0000313" key="3">
    <source>
        <dbReference type="Proteomes" id="UP001139447"/>
    </source>
</evidence>
<feature type="domain" description="Hemerythrin-like" evidence="1">
    <location>
        <begin position="8"/>
        <end position="143"/>
    </location>
</feature>
<dbReference type="RefSeq" id="WP_243309235.1">
    <property type="nucleotide sequence ID" value="NZ_JALGBI010000003.1"/>
</dbReference>
<dbReference type="InterPro" id="IPR012312">
    <property type="entry name" value="Hemerythrin-like"/>
</dbReference>
<organism evidence="2 3">
    <name type="scientific">Variovorax terrae</name>
    <dbReference type="NCBI Taxonomy" id="2923278"/>
    <lineage>
        <taxon>Bacteria</taxon>
        <taxon>Pseudomonadati</taxon>
        <taxon>Pseudomonadota</taxon>
        <taxon>Betaproteobacteria</taxon>
        <taxon>Burkholderiales</taxon>
        <taxon>Comamonadaceae</taxon>
        <taxon>Variovorax</taxon>
    </lineage>
</organism>
<dbReference type="EMBL" id="JALGBI010000003">
    <property type="protein sequence ID" value="MCJ0765632.1"/>
    <property type="molecule type" value="Genomic_DNA"/>
</dbReference>
<dbReference type="Proteomes" id="UP001139447">
    <property type="component" value="Unassembled WGS sequence"/>
</dbReference>
<protein>
    <submittedName>
        <fullName evidence="2">Hemerythrin domain-containing protein</fullName>
    </submittedName>
</protein>
<evidence type="ECO:0000313" key="2">
    <source>
        <dbReference type="EMBL" id="MCJ0765632.1"/>
    </source>
</evidence>
<evidence type="ECO:0000259" key="1">
    <source>
        <dbReference type="Pfam" id="PF01814"/>
    </source>
</evidence>
<dbReference type="PANTHER" id="PTHR39966:SF1">
    <property type="entry name" value="HEMERYTHRIN-LIKE DOMAIN-CONTAINING PROTEIN"/>
    <property type="match status" value="1"/>
</dbReference>
<reference evidence="2" key="1">
    <citation type="submission" date="2022-03" db="EMBL/GenBank/DDBJ databases">
        <authorList>
            <person name="Woo C.Y."/>
        </authorList>
    </citation>
    <scope>NUCLEOTIDE SEQUENCE</scope>
    <source>
        <strain evidence="2">CYS-02</strain>
    </source>
</reference>
<sequence>MTTTPATVRIIFDEHAALAAMLVSLRTLAERGPGDRPAMFFDVLRAMLFYIDEFPERRHHPKESDLLFPRVARRAPQTLAAIARLEQDHLQGEARVRELQHLLLAWELLGESRRPAFAEAAGHYVAFYLEHMRLEEREILPQAQAALTAADWAELDAAFGAHRDPLAGGQPPDALYDRLFTRIVMTAPEPLGLGDAGGMARAGAQPAQASAG</sequence>
<proteinExistence type="predicted"/>
<name>A0A9X1W0V6_9BURK</name>
<gene>
    <name evidence="2" type="ORF">MMF98_20660</name>
</gene>
<dbReference type="CDD" id="cd12108">
    <property type="entry name" value="Hr-like"/>
    <property type="match status" value="1"/>
</dbReference>
<keyword evidence="3" id="KW-1185">Reference proteome</keyword>
<dbReference type="Gene3D" id="1.20.120.520">
    <property type="entry name" value="nmb1532 protein domain like"/>
    <property type="match status" value="1"/>
</dbReference>
<accession>A0A9X1W0V6</accession>
<dbReference type="Pfam" id="PF01814">
    <property type="entry name" value="Hemerythrin"/>
    <property type="match status" value="1"/>
</dbReference>
<dbReference type="PANTHER" id="PTHR39966">
    <property type="entry name" value="BLL2471 PROTEIN-RELATED"/>
    <property type="match status" value="1"/>
</dbReference>